<dbReference type="AlphaFoldDB" id="A0A5C7SMA3"/>
<dbReference type="InterPro" id="IPR013424">
    <property type="entry name" value="Ice-binding_C"/>
</dbReference>
<feature type="domain" description="Ice-binding protein C-terminal" evidence="1">
    <location>
        <begin position="162"/>
        <end position="185"/>
    </location>
</feature>
<dbReference type="InterPro" id="IPR058500">
    <property type="entry name" value="DUF8187"/>
</dbReference>
<dbReference type="NCBIfam" id="TIGR02595">
    <property type="entry name" value="PEP_CTERM"/>
    <property type="match status" value="1"/>
</dbReference>
<evidence type="ECO:0000313" key="4">
    <source>
        <dbReference type="Proteomes" id="UP000321192"/>
    </source>
</evidence>
<reference evidence="3 4" key="1">
    <citation type="submission" date="2018-09" db="EMBL/GenBank/DDBJ databases">
        <title>Metagenome Assembled Genomes from an Advanced Water Purification Facility.</title>
        <authorList>
            <person name="Stamps B.W."/>
            <person name="Spear J.R."/>
        </authorList>
    </citation>
    <scope>NUCLEOTIDE SEQUENCE [LARGE SCALE GENOMIC DNA]</scope>
    <source>
        <strain evidence="3">Bin_27_1</strain>
    </source>
</reference>
<organism evidence="3 4">
    <name type="scientific">Thauera aminoaromatica</name>
    <dbReference type="NCBI Taxonomy" id="164330"/>
    <lineage>
        <taxon>Bacteria</taxon>
        <taxon>Pseudomonadati</taxon>
        <taxon>Pseudomonadota</taxon>
        <taxon>Betaproteobacteria</taxon>
        <taxon>Rhodocyclales</taxon>
        <taxon>Zoogloeaceae</taxon>
        <taxon>Thauera</taxon>
    </lineage>
</organism>
<feature type="domain" description="DUF8187" evidence="2">
    <location>
        <begin position="3"/>
        <end position="131"/>
    </location>
</feature>
<accession>A0A5C7SMA3</accession>
<evidence type="ECO:0000259" key="2">
    <source>
        <dbReference type="Pfam" id="PF26598"/>
    </source>
</evidence>
<dbReference type="Proteomes" id="UP000321192">
    <property type="component" value="Unassembled WGS sequence"/>
</dbReference>
<sequence>MLVDFDGVPGPDLGAVYGANTVIGSGPLSVTNTSTKLVEFDFGNFNGAGSTSLKLDGVSQALPYTTGNITVSGAGATTLFGSLFGLSSFLSGPVSGTVDIDYTLSDDTIVIDIDETNLVGGSFENILLALDNMTAGQFGPFAAGNRNGIIDGNFFTNGVITAVPEPTSMALIGLGLAGLAAVRRRKAA</sequence>
<evidence type="ECO:0000259" key="1">
    <source>
        <dbReference type="Pfam" id="PF07589"/>
    </source>
</evidence>
<dbReference type="Pfam" id="PF07589">
    <property type="entry name" value="PEP-CTERM"/>
    <property type="match status" value="1"/>
</dbReference>
<comment type="caution">
    <text evidence="3">The sequence shown here is derived from an EMBL/GenBank/DDBJ whole genome shotgun (WGS) entry which is preliminary data.</text>
</comment>
<protein>
    <submittedName>
        <fullName evidence="3">PEP-CTERM sorting domain-containing protein</fullName>
    </submittedName>
</protein>
<dbReference type="EMBL" id="SSFD01000169">
    <property type="protein sequence ID" value="TXH84743.1"/>
    <property type="molecule type" value="Genomic_DNA"/>
</dbReference>
<name>A0A5C7SMA3_THASP</name>
<dbReference type="Pfam" id="PF26598">
    <property type="entry name" value="DUF8187"/>
    <property type="match status" value="1"/>
</dbReference>
<gene>
    <name evidence="3" type="ORF">E6Q80_10820</name>
</gene>
<proteinExistence type="predicted"/>
<evidence type="ECO:0000313" key="3">
    <source>
        <dbReference type="EMBL" id="TXH84743.1"/>
    </source>
</evidence>